<accession>A0A843W5N6</accession>
<dbReference type="Proteomes" id="UP000652761">
    <property type="component" value="Unassembled WGS sequence"/>
</dbReference>
<proteinExistence type="predicted"/>
<sequence length="149" mass="16107">MCGFLVFWGGGTGGCSGRTEGLHSREPGRHRGAWRACMPLSFFYSCCMGEQGQGAPGDLGRQRECAWAMGPFVSNACMCVRLRWRGAILDQRGSRWSASLSAPYFNGGSFDCSQALGRFIPCRLVLEVTAVPGELFRHACVSLFGAVSP</sequence>
<evidence type="ECO:0000313" key="2">
    <source>
        <dbReference type="Proteomes" id="UP000652761"/>
    </source>
</evidence>
<name>A0A843W5N6_COLES</name>
<keyword evidence="2" id="KW-1185">Reference proteome</keyword>
<protein>
    <submittedName>
        <fullName evidence="1">Uncharacterized protein</fullName>
    </submittedName>
</protein>
<comment type="caution">
    <text evidence="1">The sequence shown here is derived from an EMBL/GenBank/DDBJ whole genome shotgun (WGS) entry which is preliminary data.</text>
</comment>
<dbReference type="AlphaFoldDB" id="A0A843W5N6"/>
<dbReference type="EMBL" id="NMUH01002892">
    <property type="protein sequence ID" value="MQM02647.1"/>
    <property type="molecule type" value="Genomic_DNA"/>
</dbReference>
<organism evidence="1 2">
    <name type="scientific">Colocasia esculenta</name>
    <name type="common">Wild taro</name>
    <name type="synonym">Arum esculentum</name>
    <dbReference type="NCBI Taxonomy" id="4460"/>
    <lineage>
        <taxon>Eukaryota</taxon>
        <taxon>Viridiplantae</taxon>
        <taxon>Streptophyta</taxon>
        <taxon>Embryophyta</taxon>
        <taxon>Tracheophyta</taxon>
        <taxon>Spermatophyta</taxon>
        <taxon>Magnoliopsida</taxon>
        <taxon>Liliopsida</taxon>
        <taxon>Araceae</taxon>
        <taxon>Aroideae</taxon>
        <taxon>Colocasieae</taxon>
        <taxon>Colocasia</taxon>
    </lineage>
</organism>
<evidence type="ECO:0000313" key="1">
    <source>
        <dbReference type="EMBL" id="MQM02647.1"/>
    </source>
</evidence>
<reference evidence="1" key="1">
    <citation type="submission" date="2017-07" db="EMBL/GenBank/DDBJ databases">
        <title>Taro Niue Genome Assembly and Annotation.</title>
        <authorList>
            <person name="Atibalentja N."/>
            <person name="Keating K."/>
            <person name="Fields C.J."/>
        </authorList>
    </citation>
    <scope>NUCLEOTIDE SEQUENCE</scope>
    <source>
        <strain evidence="1">Niue_2</strain>
        <tissue evidence="1">Leaf</tissue>
    </source>
</reference>
<gene>
    <name evidence="1" type="ORF">Taro_035410</name>
</gene>